<dbReference type="PANTHER" id="PTHR23517">
    <property type="entry name" value="RESISTANCE PROTEIN MDTM, PUTATIVE-RELATED-RELATED"/>
    <property type="match status" value="1"/>
</dbReference>
<evidence type="ECO:0000256" key="1">
    <source>
        <dbReference type="ARBA" id="ARBA00004651"/>
    </source>
</evidence>
<dbReference type="RefSeq" id="WP_344954881.1">
    <property type="nucleotide sequence ID" value="NZ_BAAAZG010000047.1"/>
</dbReference>
<keyword evidence="6 8" id="KW-0472">Membrane</keyword>
<organism evidence="9 10">
    <name type="scientific">Actinomadura miaoliensis</name>
    <dbReference type="NCBI Taxonomy" id="430685"/>
    <lineage>
        <taxon>Bacteria</taxon>
        <taxon>Bacillati</taxon>
        <taxon>Actinomycetota</taxon>
        <taxon>Actinomycetes</taxon>
        <taxon>Streptosporangiales</taxon>
        <taxon>Thermomonosporaceae</taxon>
        <taxon>Actinomadura</taxon>
    </lineage>
</organism>
<protein>
    <recommendedName>
        <fullName evidence="11">MFS transporter</fullName>
    </recommendedName>
</protein>
<dbReference type="InterPro" id="IPR036259">
    <property type="entry name" value="MFS_trans_sf"/>
</dbReference>
<evidence type="ECO:0000313" key="10">
    <source>
        <dbReference type="Proteomes" id="UP001500683"/>
    </source>
</evidence>
<evidence type="ECO:0000256" key="6">
    <source>
        <dbReference type="ARBA" id="ARBA00023136"/>
    </source>
</evidence>
<dbReference type="Proteomes" id="UP001500683">
    <property type="component" value="Unassembled WGS sequence"/>
</dbReference>
<keyword evidence="10" id="KW-1185">Reference proteome</keyword>
<gene>
    <name evidence="9" type="ORF">GCM10022214_63150</name>
</gene>
<dbReference type="InterPro" id="IPR011701">
    <property type="entry name" value="MFS"/>
</dbReference>
<dbReference type="EMBL" id="BAAAZG010000047">
    <property type="protein sequence ID" value="GAA4092760.1"/>
    <property type="molecule type" value="Genomic_DNA"/>
</dbReference>
<dbReference type="SUPFAM" id="SSF103473">
    <property type="entry name" value="MFS general substrate transporter"/>
    <property type="match status" value="1"/>
</dbReference>
<feature type="transmembrane region" description="Helical" evidence="8">
    <location>
        <begin position="86"/>
        <end position="104"/>
    </location>
</feature>
<evidence type="ECO:0000256" key="2">
    <source>
        <dbReference type="ARBA" id="ARBA00022448"/>
    </source>
</evidence>
<keyword evidence="5 8" id="KW-1133">Transmembrane helix</keyword>
<evidence type="ECO:0000256" key="5">
    <source>
        <dbReference type="ARBA" id="ARBA00022989"/>
    </source>
</evidence>
<feature type="region of interest" description="Disordered" evidence="7">
    <location>
        <begin position="427"/>
        <end position="457"/>
    </location>
</feature>
<evidence type="ECO:0000256" key="8">
    <source>
        <dbReference type="SAM" id="Phobius"/>
    </source>
</evidence>
<feature type="transmembrane region" description="Helical" evidence="8">
    <location>
        <begin position="314"/>
        <end position="335"/>
    </location>
</feature>
<feature type="compositionally biased region" description="Low complexity" evidence="7">
    <location>
        <begin position="427"/>
        <end position="441"/>
    </location>
</feature>
<name>A0ABP7WQ86_9ACTN</name>
<proteinExistence type="predicted"/>
<feature type="transmembrane region" description="Helical" evidence="8">
    <location>
        <begin position="49"/>
        <end position="74"/>
    </location>
</feature>
<feature type="transmembrane region" description="Helical" evidence="8">
    <location>
        <begin position="20"/>
        <end position="43"/>
    </location>
</feature>
<keyword evidence="4 8" id="KW-0812">Transmembrane</keyword>
<feature type="transmembrane region" description="Helical" evidence="8">
    <location>
        <begin position="290"/>
        <end position="308"/>
    </location>
</feature>
<sequence>MTVASPSGHPPPAPSERRVAAVVVAGNLPAALGFYAVMAHVVVHLRDDVGLLAGMIGLVLGTRVGVQYALYLAVGPVTDRIGAARAAAVACALRAVGFAVLGAADGLSGLFGAAVLLGAGGALFHPATRSLLAGLDARRRARGFGAYAAAGQVAAVAGPTAGLVLLSGDVLGALDGGFGLLSGVAAAAWAMAAVLFASLREPGRARRRSSPGVGRSVLAVLRDRPYVRFIVLAAPTTLLPTQTSVVVPLKGFDPGVTTLYLCVSAAVSAAVQPWCAGTGRRGGGVRAARAWVMPVSLALAGTGYLLMVPLDDHGAASVAALVGVAVLHGFSYGLLEPAVFQNVARHAPPAQVGAYYGVMAFVGGVVAVVGGLAVGRLFDLGPAGAAAALAGLGVLALATAAWPAAGYARQAAFRYAASRQAASRQAASRRNFAATGAAASAPVPPPSTTTAKARSPR</sequence>
<accession>A0ABP7WQ86</accession>
<evidence type="ECO:0000256" key="7">
    <source>
        <dbReference type="SAM" id="MobiDB-lite"/>
    </source>
</evidence>
<evidence type="ECO:0008006" key="11">
    <source>
        <dbReference type="Google" id="ProtNLM"/>
    </source>
</evidence>
<evidence type="ECO:0000313" key="9">
    <source>
        <dbReference type="EMBL" id="GAA4092760.1"/>
    </source>
</evidence>
<dbReference type="InterPro" id="IPR050171">
    <property type="entry name" value="MFS_Transporters"/>
</dbReference>
<feature type="compositionally biased region" description="Low complexity" evidence="7">
    <location>
        <begin position="448"/>
        <end position="457"/>
    </location>
</feature>
<reference evidence="10" key="1">
    <citation type="journal article" date="2019" name="Int. J. Syst. Evol. Microbiol.">
        <title>The Global Catalogue of Microorganisms (GCM) 10K type strain sequencing project: providing services to taxonomists for standard genome sequencing and annotation.</title>
        <authorList>
            <consortium name="The Broad Institute Genomics Platform"/>
            <consortium name="The Broad Institute Genome Sequencing Center for Infectious Disease"/>
            <person name="Wu L."/>
            <person name="Ma J."/>
        </authorList>
    </citation>
    <scope>NUCLEOTIDE SEQUENCE [LARGE SCALE GENOMIC DNA]</scope>
    <source>
        <strain evidence="10">JCM 16702</strain>
    </source>
</reference>
<keyword evidence="2" id="KW-0813">Transport</keyword>
<dbReference type="PANTHER" id="PTHR23517:SF2">
    <property type="entry name" value="MULTIDRUG RESISTANCE PROTEIN MDTH"/>
    <property type="match status" value="1"/>
</dbReference>
<keyword evidence="3" id="KW-1003">Cell membrane</keyword>
<feature type="transmembrane region" description="Helical" evidence="8">
    <location>
        <begin position="144"/>
        <end position="166"/>
    </location>
</feature>
<feature type="transmembrane region" description="Helical" evidence="8">
    <location>
        <begin position="110"/>
        <end position="132"/>
    </location>
</feature>
<comment type="caution">
    <text evidence="9">The sequence shown here is derived from an EMBL/GenBank/DDBJ whole genome shotgun (WGS) entry which is preliminary data.</text>
</comment>
<dbReference type="Gene3D" id="1.20.1250.20">
    <property type="entry name" value="MFS general substrate transporter like domains"/>
    <property type="match status" value="1"/>
</dbReference>
<comment type="subcellular location">
    <subcellularLocation>
        <location evidence="1">Cell membrane</location>
        <topology evidence="1">Multi-pass membrane protein</topology>
    </subcellularLocation>
</comment>
<feature type="transmembrane region" description="Helical" evidence="8">
    <location>
        <begin position="178"/>
        <end position="199"/>
    </location>
</feature>
<evidence type="ECO:0000256" key="3">
    <source>
        <dbReference type="ARBA" id="ARBA00022475"/>
    </source>
</evidence>
<feature type="transmembrane region" description="Helical" evidence="8">
    <location>
        <begin position="355"/>
        <end position="378"/>
    </location>
</feature>
<dbReference type="Pfam" id="PF07690">
    <property type="entry name" value="MFS_1"/>
    <property type="match status" value="1"/>
</dbReference>
<evidence type="ECO:0000256" key="4">
    <source>
        <dbReference type="ARBA" id="ARBA00022692"/>
    </source>
</evidence>
<feature type="transmembrane region" description="Helical" evidence="8">
    <location>
        <begin position="384"/>
        <end position="405"/>
    </location>
</feature>